<feature type="compositionally biased region" description="Polar residues" evidence="1">
    <location>
        <begin position="1744"/>
        <end position="1766"/>
    </location>
</feature>
<feature type="compositionally biased region" description="Basic and acidic residues" evidence="1">
    <location>
        <begin position="1865"/>
        <end position="1894"/>
    </location>
</feature>
<feature type="compositionally biased region" description="Basic and acidic residues" evidence="1">
    <location>
        <begin position="2655"/>
        <end position="2665"/>
    </location>
</feature>
<feature type="compositionally biased region" description="Low complexity" evidence="1">
    <location>
        <begin position="1393"/>
        <end position="1425"/>
    </location>
</feature>
<feature type="region of interest" description="Disordered" evidence="1">
    <location>
        <begin position="2324"/>
        <end position="2529"/>
    </location>
</feature>
<feature type="region of interest" description="Disordered" evidence="1">
    <location>
        <begin position="2285"/>
        <end position="2304"/>
    </location>
</feature>
<feature type="compositionally biased region" description="Basic and acidic residues" evidence="1">
    <location>
        <begin position="2462"/>
        <end position="2472"/>
    </location>
</feature>
<feature type="compositionally biased region" description="Basic and acidic residues" evidence="1">
    <location>
        <begin position="790"/>
        <end position="816"/>
    </location>
</feature>
<feature type="compositionally biased region" description="Low complexity" evidence="1">
    <location>
        <begin position="1331"/>
        <end position="1342"/>
    </location>
</feature>
<feature type="compositionally biased region" description="Low complexity" evidence="1">
    <location>
        <begin position="2336"/>
        <end position="2354"/>
    </location>
</feature>
<feature type="compositionally biased region" description="Polar residues" evidence="1">
    <location>
        <begin position="3552"/>
        <end position="3572"/>
    </location>
</feature>
<dbReference type="RefSeq" id="XP_018017504.1">
    <property type="nucleotide sequence ID" value="XM_018162015.1"/>
</dbReference>
<feature type="region of interest" description="Disordered" evidence="1">
    <location>
        <begin position="2550"/>
        <end position="2571"/>
    </location>
</feature>
<reference evidence="3" key="1">
    <citation type="submission" date="2025-08" db="UniProtKB">
        <authorList>
            <consortium name="RefSeq"/>
        </authorList>
    </citation>
    <scope>IDENTIFICATION</scope>
    <source>
        <tissue evidence="3">Whole organism</tissue>
    </source>
</reference>
<feature type="compositionally biased region" description="Polar residues" evidence="1">
    <location>
        <begin position="456"/>
        <end position="487"/>
    </location>
</feature>
<feature type="region of interest" description="Disordered" evidence="1">
    <location>
        <begin position="1688"/>
        <end position="1768"/>
    </location>
</feature>
<feature type="region of interest" description="Disordered" evidence="1">
    <location>
        <begin position="2064"/>
        <end position="2241"/>
    </location>
</feature>
<feature type="compositionally biased region" description="Acidic residues" evidence="1">
    <location>
        <begin position="2731"/>
        <end position="2742"/>
    </location>
</feature>
<evidence type="ECO:0000313" key="3">
    <source>
        <dbReference type="RefSeq" id="XP_018017504.1"/>
    </source>
</evidence>
<feature type="region of interest" description="Disordered" evidence="1">
    <location>
        <begin position="136"/>
        <end position="407"/>
    </location>
</feature>
<feature type="non-terminal residue" evidence="3">
    <location>
        <position position="3572"/>
    </location>
</feature>
<feature type="compositionally biased region" description="Basic and acidic residues" evidence="1">
    <location>
        <begin position="2706"/>
        <end position="2726"/>
    </location>
</feature>
<feature type="compositionally biased region" description="Basic and acidic residues" evidence="1">
    <location>
        <begin position="343"/>
        <end position="353"/>
    </location>
</feature>
<feature type="compositionally biased region" description="Basic and acidic residues" evidence="1">
    <location>
        <begin position="2142"/>
        <end position="2154"/>
    </location>
</feature>
<feature type="region of interest" description="Disordered" evidence="1">
    <location>
        <begin position="3242"/>
        <end position="3271"/>
    </location>
</feature>
<feature type="region of interest" description="Disordered" evidence="1">
    <location>
        <begin position="914"/>
        <end position="1008"/>
    </location>
</feature>
<feature type="compositionally biased region" description="Polar residues" evidence="1">
    <location>
        <begin position="3191"/>
        <end position="3210"/>
    </location>
</feature>
<feature type="compositionally biased region" description="Low complexity" evidence="1">
    <location>
        <begin position="3470"/>
        <end position="3508"/>
    </location>
</feature>
<feature type="region of interest" description="Disordered" evidence="1">
    <location>
        <begin position="3162"/>
        <end position="3220"/>
    </location>
</feature>
<feature type="compositionally biased region" description="Basic and acidic residues" evidence="1">
    <location>
        <begin position="3319"/>
        <end position="3362"/>
    </location>
</feature>
<sequence>MSLAYPPPQLAYPPHQLAYPPHQLAYPPHQLAYPPLQLAYPPHQLAYPPHQLACPPLQLAYPPHQLADPPHRLAELQIATGEWMNQYAKRCPPSSSDVTAPPLGDDLLTPKLLPPSELIRRTLARRSFAGPTTAEVPNIFVVPPPPTNSSKFSTPSGDARSSNLPESLRLRRLSLDEGNSSLNGDENLSASKTDVFPQKYSAPKGKTSPPVAGDNQNSLSSGTGFEPPLPLRLAERHSTSSLPRIQKREESTLARHSSPLPLKSSSRPSSRSNSPQQGDAILPQPIIKRRVLPNIPTSSEDSVTMRNKHARSPSDPPFGDTSRHSLLGVGRSPSDPANASPSERSKYPFERNPPDGSSYSQLSFDVPTKNEIQRDSNFPTNRGDTRRMSHHDVQPSRNMREEFPRSQPEFHKSLSNLHSSHRKADALHMSQDSLDDVSPTHRGDSVKDCSEVRGSAFTSSNLPERRNSGNVQRPSSKGFSTELSSPARTPGHDTRTFLDSSNRQSHTLPRRPHSTHGEVTASVDYGSLKRGSHGPGYSDTLKSENIILPQPTRAAPTTVNQILYGSAGGSGRNQGQFGDHHELVNQDSPTRDLGYGDARESPPRITSVFFPQGFATTGRARRPSRPAGEILRRSKSFHEPEGGDLSLAQSAVLDSGISTSRGNVAKYVQELEKGIKSTVDNMLTHRTNMSSQNDLGSSLYGSFPKKDLKYSHSFKYPHLDRDSEYKKGPSITHSHSFKLASSSRDLLGHQVNDRYRPYVQPRRSPSSFEQPTGTLNTRQHPSSNEAYLDLPRRSRDLDRSSKDNIDYSGRDRDAGRSLKSNTNHHNHDRFLGRSTRDTGLVSGDHREQSRFSQDSARVPRDHLTLDLRSRSPRRNITNEIINSESLQLLKKYSQESPTWCGVDSLAKRRWDRHATNPDDLADDSRDSPRSFRQDRHPTTPSDPDSRKPSWRWSDDLSRPTARRYSSDDVINSPSEPPSNRHSFYDAQNYRSTPRTRVPEGSLNRRRPLSDATLGDVITSYHDFGHERSAPEGDDYKLVFISSDSSKGSDLNTSGESEANPVSKVTKANSFHGKSQKSHRRVDAAVNTERFLHNQEESPSDQENPVPVSDRKSRRTSREDSRSRPRSKSQHGYDPDEPPPRPPKPSHLCPPVGRDFFPPLGAIHPSQLQAMLQQTEVVQAEAQALQAALMGAFSPTEKFKPSSAKTDVRENASLSAHRLRNISTGATTTTSNSTMTSASTSVVSSTSTSTSTCSSHLPSDRTPSTPVPPPAHLRREPSSVAQDPWPCEADTVIRPPPRTKNFKSNLKGLTEPSAKSTEDVLESRVLTSRVPLNSSNLTSSESTAPQSQVHSNVTSKVTGSSPYLPSSSNCNTASSGALENTPSIETISKSLNSEAISNSTSSETISKSISSEKTSKSTSSEKISQSLTAETNLNSRSSGTISNSYSSKENFKSTSLDSSVKSTYSEPFKSQPSQAPVNSSSLFTKSSTDNQTSGRILAKPLFPASSKSLSSELELTSSSHIVKGLSSSKDYGNLNLDLTKRNLETAKPSVEHTVKNDANVTSYNRDVENSTTPKLSLSSKFLSAKFNRKMSADANSELLPPEFDPDLEADREQDNSLARSCDTDNSVTDTDNSITDTTDDNKTLEEEANEEENSQSLQNNSEVTQHSDLIKNIVSNDDNDDDTLQLKSLERSDDNDEAFDDCDSESSASDTDDDVHVSCQYDVNRSSSTSDIENVAESDEGDSGQPANVTEMNTENTLKNESTSSVKDTQENELNFVGNEFSKNPNVINVVDADEDVNASQAVQASGHDSDTDETFNALSEIKPSCEIGETNEGNLEESEANQPISLEENDNYYRVSDGEMAQSSDEEKSKHADGSSNRDKLNRQRIDHLLRNDGEEIDNIEISDKKLEDGSIVTPSPSLPPSNESHVLGGNGGQISPQPDSPTWRLPSASSEQEKILESKQKSESDDATEPGTPTALEPLKDVTGKCVNDVISDTGNSQSLELNDPQQQQLQLQQGNKESLCSSSVTSNRSAVACGSVESECVSSSGTPNDRDILCSEGCLVGSSSDEISSQSVVSSDQVGDVGAPNVFDEKSQVGDREAGHLGAGNSETVDGAADRDCSSARDSGSLRDPSSTTPVLKSRPKSENLDDTEVIRAPKRTKKRSSSSEGLSSSSDLDRSDASDSADTIIERSRSDNSLKRLFVEQRKQRLALQDKHRSASDDREFVLTGDSESQHSDNSEEGNLVSIVSVGGEDKPAPLSHGRIYIRSDSTDSDVQIKPTCIVVTGGSSGAESSEDCDAESLKQDQNILESKKKVKGSDVTILEVSSKEPSSDHIMSVQVTSPSSSRSGSPSRQTNVLELQDVISLSKERQEQFQRSRSDSPEPTSGLANYFTLTLGFDSPHTPRRLNKTPEVRRRTKTPDRTLDGSPEKASTSLTPSPVITPTPEGDASPERSFEGDQLGLPKEDRLSDNREVGSANSMDDSQHFSSGTEEYEERDSFDHEYGDEMNEEEYFDDEYDDDDDYGFDAPLADVKNCRPHLDLTLHTIIEESCEESDCDRRQKDDEVSNQDPSELEKYFFFGLGNGTAESKRIGNEESEYSDSFSETSSSIFNESLETNDGQVNDEIDPAELASSRLEKYFLTGLGSNFERQPSIRSVGEDSELHTDESGSVGSDSEGSPSPEQPRKKLLRPRGFRQGMASRGLGYSSDRGEYPSDGSHHSGEDGDVDRNLVSGEDEGSTESEEIAFDKVDGQFDTIKRRKKKKNSSDLSDRRSDSEKSEIKAMESEAKEETKLTEKRRATNDAINFHKRSHHETSEKEANKDKDVSHSTVGDLSDRKYQSRDSGFIGSSDDLLKDKPDDASKNKDNKEKLSSDSSADDKSGASSKKEQKSGQDVEADDCTKSEKADNDFNGKSEADERSRHGGKVSRSSTGSSADLPPFSKDRIKVSRKDSFNWSSDEETNIMMNRMRIFFRNMLMKARENVKEKSAVKSPQLLLFEAKLTSLMKKVPDINDEQVKEIVEYLSSEDTWSDSYDSSDYTASDLEASALFDHPVHHPLSSELSKQISASCQQIIQKFDQSREPSDTDSAHSLFGGRAYSESSEDVSHNNKETLFMYQRLLSTIGHMKPDSDRISIGSGSQNASPPLLAKVFHHIGTSLVELMHEVSGGSETGDDIDSLSGRMHPKSSKPPLFAYPNTSFESDGSATDTEQSPESGTPKLSRKKALSIISERSSAEDFTSLESQRTVFASHDSPRHYTRPDSYLTPQTSVSQRSLEERGITSIQYYVTEGSGNEPEVWQSVTIDEDKFDAREHIGVLKAKKSSKRPDTRKAKSHMSLEKIQCDDIKTSTGERSESLGDLCDRFRHSDFSTTSSYEQLDSDSTLKASDSLDRHIGSSSSNIRLNASSRGSLTTSSRGSLAASSRGSLQGSSGPEDEEEKKSKKLGSFFRYPRRSSIPDPKNDRANQEVRSTTLPRSTPAQLLPTATLPRTLPSSSGGYRASPSYSYPSSSSSSSQQTPENRGGISTVSSTSSSAGAATGSVPRSARYHAPGYRPPPSSSKRNMFSTSTRKGFRNWSST</sequence>
<feature type="compositionally biased region" description="Polar residues" evidence="1">
    <location>
        <begin position="1913"/>
        <end position="1925"/>
    </location>
</feature>
<feature type="compositionally biased region" description="Low complexity" evidence="1">
    <location>
        <begin position="1622"/>
        <end position="1635"/>
    </location>
</feature>
<protein>
    <submittedName>
        <fullName evidence="3">Serine-rich adhesin for platelets</fullName>
    </submittedName>
</protein>
<evidence type="ECO:0000256" key="1">
    <source>
        <dbReference type="SAM" id="MobiDB-lite"/>
    </source>
</evidence>
<feature type="region of interest" description="Disordered" evidence="1">
    <location>
        <begin position="755"/>
        <end position="858"/>
    </location>
</feature>
<feature type="compositionally biased region" description="Polar residues" evidence="1">
    <location>
        <begin position="3259"/>
        <end position="3268"/>
    </location>
</feature>
<feature type="compositionally biased region" description="Low complexity" evidence="1">
    <location>
        <begin position="2666"/>
        <end position="2678"/>
    </location>
</feature>
<dbReference type="Proteomes" id="UP000694843">
    <property type="component" value="Unplaced"/>
</dbReference>
<feature type="compositionally biased region" description="Basic and acidic residues" evidence="1">
    <location>
        <begin position="2187"/>
        <end position="2224"/>
    </location>
</feature>
<feature type="compositionally biased region" description="Basic and acidic residues" evidence="1">
    <location>
        <begin position="438"/>
        <end position="451"/>
    </location>
</feature>
<feature type="compositionally biased region" description="Basic and acidic residues" evidence="1">
    <location>
        <begin position="2762"/>
        <end position="2798"/>
    </location>
</feature>
<feature type="compositionally biased region" description="Low complexity" evidence="1">
    <location>
        <begin position="2064"/>
        <end position="2084"/>
    </location>
</feature>
<feature type="region of interest" description="Disordered" evidence="1">
    <location>
        <begin position="1044"/>
        <end position="1160"/>
    </location>
</feature>
<feature type="region of interest" description="Disordered" evidence="1">
    <location>
        <begin position="2645"/>
        <end position="2940"/>
    </location>
</feature>
<feature type="compositionally biased region" description="Basic and acidic residues" evidence="1">
    <location>
        <begin position="2089"/>
        <end position="2101"/>
    </location>
</feature>
<gene>
    <name evidence="3" type="primary">LOC108674111</name>
</gene>
<feature type="compositionally biased region" description="Basic and acidic residues" evidence="1">
    <location>
        <begin position="1952"/>
        <end position="1965"/>
    </location>
</feature>
<dbReference type="OrthoDB" id="195679at2759"/>
<feature type="compositionally biased region" description="Basic and acidic residues" evidence="1">
    <location>
        <begin position="2408"/>
        <end position="2427"/>
    </location>
</feature>
<name>A0A8B7NUR6_HYAAZ</name>
<feature type="compositionally biased region" description="Basic and acidic residues" evidence="1">
    <location>
        <begin position="2849"/>
        <end position="2918"/>
    </location>
</feature>
<feature type="compositionally biased region" description="Polar residues" evidence="1">
    <location>
        <begin position="1720"/>
        <end position="1731"/>
    </location>
</feature>
<feature type="compositionally biased region" description="Acidic residues" evidence="1">
    <location>
        <begin position="2504"/>
        <end position="2523"/>
    </location>
</feature>
<feature type="region of interest" description="Disordered" evidence="1">
    <location>
        <begin position="1595"/>
        <end position="1662"/>
    </location>
</feature>
<feature type="compositionally biased region" description="Polar residues" evidence="1">
    <location>
        <begin position="2429"/>
        <end position="2440"/>
    </location>
</feature>
<feature type="compositionally biased region" description="Low complexity" evidence="1">
    <location>
        <begin position="3390"/>
        <end position="3426"/>
    </location>
</feature>
<feature type="compositionally biased region" description="Low complexity" evidence="1">
    <location>
        <begin position="1222"/>
        <end position="1254"/>
    </location>
</feature>
<feature type="region of interest" description="Disordered" evidence="1">
    <location>
        <begin position="431"/>
        <end position="535"/>
    </location>
</feature>
<feature type="region of interest" description="Disordered" evidence="1">
    <location>
        <begin position="2587"/>
        <end position="2627"/>
    </location>
</feature>
<feature type="compositionally biased region" description="Low complexity" evidence="1">
    <location>
        <begin position="3519"/>
        <end position="3535"/>
    </location>
</feature>
<feature type="compositionally biased region" description="Basic and acidic residues" evidence="1">
    <location>
        <begin position="383"/>
        <end position="407"/>
    </location>
</feature>
<accession>A0A8B7NUR6</accession>
<feature type="compositionally biased region" description="Basic and acidic residues" evidence="1">
    <location>
        <begin position="914"/>
        <end position="957"/>
    </location>
</feature>
<feature type="region of interest" description="Disordered" evidence="1">
    <location>
        <begin position="3312"/>
        <end position="3572"/>
    </location>
</feature>
<feature type="compositionally biased region" description="Polar residues" evidence="1">
    <location>
        <begin position="1426"/>
        <end position="1493"/>
    </location>
</feature>
<feature type="compositionally biased region" description="Low complexity" evidence="1">
    <location>
        <begin position="257"/>
        <end position="275"/>
    </location>
</feature>
<organism evidence="2 3">
    <name type="scientific">Hyalella azteca</name>
    <name type="common">Amphipod</name>
    <dbReference type="NCBI Taxonomy" id="294128"/>
    <lineage>
        <taxon>Eukaryota</taxon>
        <taxon>Metazoa</taxon>
        <taxon>Ecdysozoa</taxon>
        <taxon>Arthropoda</taxon>
        <taxon>Crustacea</taxon>
        <taxon>Multicrustacea</taxon>
        <taxon>Malacostraca</taxon>
        <taxon>Eumalacostraca</taxon>
        <taxon>Peracarida</taxon>
        <taxon>Amphipoda</taxon>
        <taxon>Senticaudata</taxon>
        <taxon>Talitrida</taxon>
        <taxon>Talitroidea</taxon>
        <taxon>Hyalellidae</taxon>
        <taxon>Hyalella</taxon>
    </lineage>
</organism>
<dbReference type="KEGG" id="hazt:108674111"/>
<feature type="compositionally biased region" description="Polar residues" evidence="1">
    <location>
        <begin position="497"/>
        <end position="507"/>
    </location>
</feature>
<keyword evidence="2" id="KW-1185">Reference proteome</keyword>
<proteinExistence type="predicted"/>
<feature type="compositionally biased region" description="Polar residues" evidence="1">
    <location>
        <begin position="177"/>
        <end position="192"/>
    </location>
</feature>
<feature type="region of interest" description="Disordered" evidence="1">
    <location>
        <begin position="1824"/>
        <end position="2017"/>
    </location>
</feature>
<feature type="compositionally biased region" description="Polar residues" evidence="1">
    <location>
        <begin position="295"/>
        <end position="305"/>
    </location>
</feature>
<feature type="compositionally biased region" description="Polar residues" evidence="1">
    <location>
        <begin position="3363"/>
        <end position="3380"/>
    </location>
</feature>
<evidence type="ECO:0000313" key="2">
    <source>
        <dbReference type="Proteomes" id="UP000694843"/>
    </source>
</evidence>
<feature type="compositionally biased region" description="Basic and acidic residues" evidence="1">
    <location>
        <begin position="2810"/>
        <end position="2824"/>
    </location>
</feature>
<feature type="compositionally biased region" description="Low complexity" evidence="1">
    <location>
        <begin position="2598"/>
        <end position="2612"/>
    </location>
</feature>
<dbReference type="GeneID" id="108674111"/>
<feature type="compositionally biased region" description="Polar residues" evidence="1">
    <location>
        <begin position="968"/>
        <end position="981"/>
    </location>
</feature>
<feature type="compositionally biased region" description="Polar residues" evidence="1">
    <location>
        <begin position="763"/>
        <end position="785"/>
    </location>
</feature>
<feature type="region of interest" description="Disordered" evidence="1">
    <location>
        <begin position="1195"/>
        <end position="1376"/>
    </location>
</feature>
<feature type="compositionally biased region" description="Basic and acidic residues" evidence="1">
    <location>
        <begin position="2366"/>
        <end position="2380"/>
    </location>
</feature>
<feature type="region of interest" description="Disordered" evidence="1">
    <location>
        <begin position="1393"/>
        <end position="1494"/>
    </location>
</feature>
<feature type="compositionally biased region" description="Polar residues" evidence="1">
    <location>
        <begin position="1044"/>
        <end position="1056"/>
    </location>
</feature>
<feature type="compositionally biased region" description="Polar residues" evidence="1">
    <location>
        <begin position="1992"/>
        <end position="2006"/>
    </location>
</feature>
<dbReference type="OMA" id="PHQLAYP"/>
<feature type="compositionally biased region" description="Polar residues" evidence="1">
    <location>
        <begin position="214"/>
        <end position="223"/>
    </location>
</feature>
<feature type="compositionally biased region" description="Polar residues" evidence="1">
    <location>
        <begin position="2475"/>
        <end position="2489"/>
    </location>
</feature>
<feature type="compositionally biased region" description="Polar residues" evidence="1">
    <location>
        <begin position="1343"/>
        <end position="1376"/>
    </location>
</feature>
<feature type="compositionally biased region" description="Acidic residues" evidence="1">
    <location>
        <begin position="1692"/>
        <end position="1703"/>
    </location>
</feature>